<dbReference type="PANTHER" id="PTHR46082">
    <property type="entry name" value="ATP/GTP-BINDING PROTEIN-RELATED"/>
    <property type="match status" value="1"/>
</dbReference>
<dbReference type="PANTHER" id="PTHR46082:SF6">
    <property type="entry name" value="AAA+ ATPASE DOMAIN-CONTAINING PROTEIN-RELATED"/>
    <property type="match status" value="1"/>
</dbReference>
<dbReference type="SUPFAM" id="SSF48452">
    <property type="entry name" value="TPR-like"/>
    <property type="match status" value="2"/>
</dbReference>
<dbReference type="RefSeq" id="WP_272097582.1">
    <property type="nucleotide sequence ID" value="NZ_JAQNDK010000002.1"/>
</dbReference>
<sequence length="324" mass="34850">MRPDRAVLRWWRGREYRRLLDVAASELAGSRHADAEATCARALRIAEEIYGEGDAELTAPLYALSSARLAQGRLDEARASSARAIAIAEAAASTDPPLPRLLEQLAAILERQGELEDVEALFRRMLAGYERMRDPDPIELSALLNRLGLLLGRRGARAEAAPLFRRAIALREGALGARHALVAEALYNAATFLELEEDLPTAEREVMLRRALEIAEAGAGVEGALLASILHNLAAAREALGDAAEAAALYERALAAREALAGAAHPSLRPTLVRLAQVHHAAGRLSTALPLYERALALAEAELGVDHPVATAIEAWMAEARSRS</sequence>
<dbReference type="InterPro" id="IPR053137">
    <property type="entry name" value="NLR-like"/>
</dbReference>
<dbReference type="EMBL" id="JAQNDK010000002">
    <property type="protein sequence ID" value="MDC0680550.1"/>
    <property type="molecule type" value="Genomic_DNA"/>
</dbReference>
<dbReference type="InterPro" id="IPR011990">
    <property type="entry name" value="TPR-like_helical_dom_sf"/>
</dbReference>
<organism evidence="1 2">
    <name type="scientific">Sorangium atrum</name>
    <dbReference type="NCBI Taxonomy" id="2995308"/>
    <lineage>
        <taxon>Bacteria</taxon>
        <taxon>Pseudomonadati</taxon>
        <taxon>Myxococcota</taxon>
        <taxon>Polyangia</taxon>
        <taxon>Polyangiales</taxon>
        <taxon>Polyangiaceae</taxon>
        <taxon>Sorangium</taxon>
    </lineage>
</organism>
<reference evidence="1 2" key="1">
    <citation type="submission" date="2023-01" db="EMBL/GenBank/DDBJ databases">
        <title>Minimal conservation of predation-associated metabolite biosynthetic gene clusters underscores biosynthetic potential of Myxococcota including descriptions for ten novel species: Archangium lansinium sp. nov., Myxococcus landrumus sp. nov., Nannocystis bai.</title>
        <authorList>
            <person name="Ahearne A."/>
            <person name="Stevens C."/>
            <person name="Dowd S."/>
        </authorList>
    </citation>
    <scope>NUCLEOTIDE SEQUENCE [LARGE SCALE GENOMIC DNA]</scope>
    <source>
        <strain evidence="1 2">WIWO2</strain>
    </source>
</reference>
<comment type="caution">
    <text evidence="1">The sequence shown here is derived from an EMBL/GenBank/DDBJ whole genome shotgun (WGS) entry which is preliminary data.</text>
</comment>
<evidence type="ECO:0000313" key="2">
    <source>
        <dbReference type="Proteomes" id="UP001217485"/>
    </source>
</evidence>
<dbReference type="Gene3D" id="1.25.40.10">
    <property type="entry name" value="Tetratricopeptide repeat domain"/>
    <property type="match status" value="2"/>
</dbReference>
<gene>
    <name evidence="1" type="ORF">POL72_22620</name>
</gene>
<proteinExistence type="predicted"/>
<evidence type="ECO:0000313" key="1">
    <source>
        <dbReference type="EMBL" id="MDC0680550.1"/>
    </source>
</evidence>
<accession>A0ABT5C2B2</accession>
<dbReference type="InterPro" id="IPR019734">
    <property type="entry name" value="TPR_rpt"/>
</dbReference>
<dbReference type="Proteomes" id="UP001217485">
    <property type="component" value="Unassembled WGS sequence"/>
</dbReference>
<dbReference type="Pfam" id="PF13374">
    <property type="entry name" value="TPR_10"/>
    <property type="match status" value="1"/>
</dbReference>
<dbReference type="Pfam" id="PF13424">
    <property type="entry name" value="TPR_12"/>
    <property type="match status" value="2"/>
</dbReference>
<keyword evidence="2" id="KW-1185">Reference proteome</keyword>
<dbReference type="SMART" id="SM00028">
    <property type="entry name" value="TPR"/>
    <property type="match status" value="4"/>
</dbReference>
<name>A0ABT5C2B2_9BACT</name>
<protein>
    <submittedName>
        <fullName evidence="1">Tetratricopeptide repeat protein</fullName>
    </submittedName>
</protein>